<sequence length="260" mass="30490">MKLPIFSGSINNIEIENADEKTEDYIRSMKLKPVLPSDSNFDKELLELVPNIPNLELDKKSNFAIPMEYIVQDCIPCHVKNQNKYWPNSVILIARAELDEAFTMREEDNEIIANRIFFRLVFNFPWEYFFVAVCNAESTSQMTNNFELETMPGKNGLTTQLIYEVHYKTRSYVIFRSKCEDFDLQKSLFTERYEAFTNKWRSAECQRLCCVLRNSGRSLLSHKYAFLMIAETNIQLRMVFHYATAIIRTFQGYTVIVGLQ</sequence>
<evidence type="ECO:0000313" key="2">
    <source>
        <dbReference type="WBParaSite" id="ACRNAN_scaffold11518.g19409.t1"/>
    </source>
</evidence>
<organism evidence="1 2">
    <name type="scientific">Acrobeloides nanus</name>
    <dbReference type="NCBI Taxonomy" id="290746"/>
    <lineage>
        <taxon>Eukaryota</taxon>
        <taxon>Metazoa</taxon>
        <taxon>Ecdysozoa</taxon>
        <taxon>Nematoda</taxon>
        <taxon>Chromadorea</taxon>
        <taxon>Rhabditida</taxon>
        <taxon>Tylenchina</taxon>
        <taxon>Cephalobomorpha</taxon>
        <taxon>Cephaloboidea</taxon>
        <taxon>Cephalobidae</taxon>
        <taxon>Acrobeloides</taxon>
    </lineage>
</organism>
<accession>A0A914CKA8</accession>
<keyword evidence="1" id="KW-1185">Reference proteome</keyword>
<dbReference type="WBParaSite" id="ACRNAN_scaffold11518.g19409.t1">
    <property type="protein sequence ID" value="ACRNAN_scaffold11518.g19409.t1"/>
    <property type="gene ID" value="ACRNAN_scaffold11518.g19409"/>
</dbReference>
<dbReference type="Proteomes" id="UP000887540">
    <property type="component" value="Unplaced"/>
</dbReference>
<protein>
    <submittedName>
        <fullName evidence="2">Uncharacterized protein</fullName>
    </submittedName>
</protein>
<reference evidence="2" key="1">
    <citation type="submission" date="2022-11" db="UniProtKB">
        <authorList>
            <consortium name="WormBaseParasite"/>
        </authorList>
    </citation>
    <scope>IDENTIFICATION</scope>
</reference>
<name>A0A914CKA8_9BILA</name>
<proteinExistence type="predicted"/>
<dbReference type="AlphaFoldDB" id="A0A914CKA8"/>
<evidence type="ECO:0000313" key="1">
    <source>
        <dbReference type="Proteomes" id="UP000887540"/>
    </source>
</evidence>